<comment type="function">
    <text evidence="5">Lytic polysaccharide monooxygenase (LMPO) that depolymerizes crystalline and amorphous polysaccharides via the oxidation of scissile alpha- or beta-(1-4)-glycosidic bonds, yielding C1 and/or C4 oxidation products. Catalysis by LPMOs requires the reduction of the active-site copper from Cu(II) to Cu(I) by a reducing agent and H(2)O(2) or O(2) as a cosubstrate.</text>
</comment>
<feature type="compositionally biased region" description="Polar residues" evidence="6">
    <location>
        <begin position="277"/>
        <end position="305"/>
    </location>
</feature>
<comment type="domain">
    <text evidence="5">Has a modular structure: an endo-beta-1,4-glucanase catalytic module at the N-terminus, a linker rich in serines and threonines, and a C-terminal carbohydrate-binding module (CBM).</text>
</comment>
<keyword evidence="10" id="KW-1185">Reference proteome</keyword>
<proteinExistence type="predicted"/>
<protein>
    <recommendedName>
        <fullName evidence="5">AA9 family lytic polysaccharide monooxygenase</fullName>
        <ecNumber evidence="5">1.14.99.56</ecNumber>
    </recommendedName>
    <alternativeName>
        <fullName evidence="5">Endo-beta-1,4-glucanase</fullName>
    </alternativeName>
    <alternativeName>
        <fullName evidence="5">Glycosyl hydrolase 61 family protein</fullName>
    </alternativeName>
</protein>
<keyword evidence="4 5" id="KW-1015">Disulfide bond</keyword>
<dbReference type="InterPro" id="IPR049892">
    <property type="entry name" value="AA9"/>
</dbReference>
<keyword evidence="5" id="KW-0624">Polysaccharide degradation</keyword>
<name>S7ZMD6_PENO1</name>
<dbReference type="GO" id="GO:0005576">
    <property type="term" value="C:extracellular region"/>
    <property type="evidence" value="ECO:0007669"/>
    <property type="project" value="UniProtKB-SubCell"/>
</dbReference>
<accession>S7ZMD6</accession>
<dbReference type="OrthoDB" id="3496539at2759"/>
<evidence type="ECO:0000256" key="5">
    <source>
        <dbReference type="RuleBase" id="RU368122"/>
    </source>
</evidence>
<sequence>MHFATLVGVAALLAESASAHYIFSKLIVNNQVSKDWEYIRQTTRQTNYYPTKFHKTFDNLTPNDNDFRCNLGSFKNAAKTKVATVAAGDTIGMKLFYDAMVQHPGPGQVFMSKAPSGNVKEYEGDGEWFKIWEKKICNDNGDLTKDAWCTYNHPSFDFQIPKDTPPGEYLVRAEHVGLHGAQVNEAEFYYSCAQIKVTGNGSGAPSKTYKIPGLYNDQMTLFNGLNLWVDKAATINKDMDQTPVGDEPWTGGGSAKQASYSSDSTPSSASSTNTNSQGADASNGNSGNPWNQQAQNDASATQHTDANCGGRMNSAQ</sequence>
<dbReference type="AlphaFoldDB" id="S7ZMD6"/>
<evidence type="ECO:0000256" key="4">
    <source>
        <dbReference type="ARBA" id="ARBA00023157"/>
    </source>
</evidence>
<keyword evidence="9" id="KW-0560">Oxidoreductase</keyword>
<dbReference type="HOGENOM" id="CLU_031730_4_1_1"/>
<dbReference type="PANTHER" id="PTHR33353:SF2">
    <property type="entry name" value="ENDO-BETA-1,4-GLUCANASE D"/>
    <property type="match status" value="1"/>
</dbReference>
<dbReference type="EMBL" id="KB644414">
    <property type="protein sequence ID" value="EPS31810.1"/>
    <property type="molecule type" value="Genomic_DNA"/>
</dbReference>
<dbReference type="STRING" id="933388.S7ZMD6"/>
<keyword evidence="7" id="KW-0732">Signal</keyword>
<feature type="region of interest" description="Disordered" evidence="6">
    <location>
        <begin position="239"/>
        <end position="316"/>
    </location>
</feature>
<dbReference type="PhylomeDB" id="S7ZMD6"/>
<evidence type="ECO:0000256" key="1">
    <source>
        <dbReference type="ARBA" id="ARBA00001973"/>
    </source>
</evidence>
<keyword evidence="5" id="KW-0119">Carbohydrate metabolism</keyword>
<comment type="catalytic activity">
    <reaction evidence="5">
        <text>[(1-&gt;4)-beta-D-glucosyl]n+m + reduced acceptor + O2 = 4-dehydro-beta-D-glucosyl-[(1-&gt;4)-beta-D-glucosyl]n-1 + [(1-&gt;4)-beta-D-glucosyl]m + acceptor + H2O.</text>
        <dbReference type="EC" id="1.14.99.56"/>
    </reaction>
</comment>
<dbReference type="GO" id="GO:0030245">
    <property type="term" value="P:cellulose catabolic process"/>
    <property type="evidence" value="ECO:0007669"/>
    <property type="project" value="UniProtKB-UniRule"/>
</dbReference>
<comment type="subcellular location">
    <subcellularLocation>
        <location evidence="2 5">Secreted</location>
    </subcellularLocation>
</comment>
<evidence type="ECO:0000256" key="6">
    <source>
        <dbReference type="SAM" id="MobiDB-lite"/>
    </source>
</evidence>
<feature type="domain" description="Auxiliary Activity family 9 catalytic" evidence="8">
    <location>
        <begin position="20"/>
        <end position="219"/>
    </location>
</feature>
<dbReference type="PANTHER" id="PTHR33353">
    <property type="entry name" value="PUTATIVE (AFU_ORTHOLOGUE AFUA_1G12560)-RELATED"/>
    <property type="match status" value="1"/>
</dbReference>
<gene>
    <name evidence="9" type="ORF">PDE_06768</name>
</gene>
<feature type="chain" id="PRO_5004548054" description="AA9 family lytic polysaccharide monooxygenase" evidence="7">
    <location>
        <begin position="20"/>
        <end position="316"/>
    </location>
</feature>
<dbReference type="InterPro" id="IPR005103">
    <property type="entry name" value="AA9_LPMO"/>
</dbReference>
<dbReference type="Gene3D" id="2.70.50.70">
    <property type="match status" value="1"/>
</dbReference>
<dbReference type="CDD" id="cd21175">
    <property type="entry name" value="LPMO_AA9"/>
    <property type="match status" value="1"/>
</dbReference>
<dbReference type="SMR" id="S7ZMD6"/>
<feature type="compositionally biased region" description="Low complexity" evidence="6">
    <location>
        <begin position="258"/>
        <end position="276"/>
    </location>
</feature>
<dbReference type="GO" id="GO:0008810">
    <property type="term" value="F:cellulase activity"/>
    <property type="evidence" value="ECO:0007669"/>
    <property type="project" value="UniProtKB-UniRule"/>
</dbReference>
<dbReference type="EC" id="1.14.99.56" evidence="5"/>
<dbReference type="GO" id="GO:0004497">
    <property type="term" value="F:monooxygenase activity"/>
    <property type="evidence" value="ECO:0007669"/>
    <property type="project" value="UniProtKB-KW"/>
</dbReference>
<evidence type="ECO:0000256" key="2">
    <source>
        <dbReference type="ARBA" id="ARBA00004613"/>
    </source>
</evidence>
<evidence type="ECO:0000256" key="3">
    <source>
        <dbReference type="ARBA" id="ARBA00022525"/>
    </source>
</evidence>
<dbReference type="eggNOG" id="ENOG502SING">
    <property type="taxonomic scope" value="Eukaryota"/>
</dbReference>
<reference evidence="9 10" key="1">
    <citation type="journal article" date="2013" name="PLoS ONE">
        <title>Genomic and secretomic analyses reveal unique features of the lignocellulolytic enzyme system of Penicillium decumbens.</title>
        <authorList>
            <person name="Liu G."/>
            <person name="Zhang L."/>
            <person name="Wei X."/>
            <person name="Zou G."/>
            <person name="Qin Y."/>
            <person name="Ma L."/>
            <person name="Li J."/>
            <person name="Zheng H."/>
            <person name="Wang S."/>
            <person name="Wang C."/>
            <person name="Xun L."/>
            <person name="Zhao G.-P."/>
            <person name="Zhou Z."/>
            <person name="Qu Y."/>
        </authorList>
    </citation>
    <scope>NUCLEOTIDE SEQUENCE [LARGE SCALE GENOMIC DNA]</scope>
    <source>
        <strain evidence="10">114-2 / CGMCC 5302</strain>
    </source>
</reference>
<feature type="signal peptide" evidence="7">
    <location>
        <begin position="1"/>
        <end position="19"/>
    </location>
</feature>
<organism evidence="9 10">
    <name type="scientific">Penicillium oxalicum (strain 114-2 / CGMCC 5302)</name>
    <name type="common">Penicillium decumbens</name>
    <dbReference type="NCBI Taxonomy" id="933388"/>
    <lineage>
        <taxon>Eukaryota</taxon>
        <taxon>Fungi</taxon>
        <taxon>Dikarya</taxon>
        <taxon>Ascomycota</taxon>
        <taxon>Pezizomycotina</taxon>
        <taxon>Eurotiomycetes</taxon>
        <taxon>Eurotiomycetidae</taxon>
        <taxon>Eurotiales</taxon>
        <taxon>Aspergillaceae</taxon>
        <taxon>Penicillium</taxon>
    </lineage>
</organism>
<evidence type="ECO:0000313" key="10">
    <source>
        <dbReference type="Proteomes" id="UP000019376"/>
    </source>
</evidence>
<dbReference type="Pfam" id="PF03443">
    <property type="entry name" value="AA9"/>
    <property type="match status" value="1"/>
</dbReference>
<evidence type="ECO:0000256" key="7">
    <source>
        <dbReference type="SAM" id="SignalP"/>
    </source>
</evidence>
<comment type="cofactor">
    <cofactor evidence="1">
        <name>Cu(2+)</name>
        <dbReference type="ChEBI" id="CHEBI:29036"/>
    </cofactor>
</comment>
<dbReference type="GO" id="GO:0030248">
    <property type="term" value="F:cellulose binding"/>
    <property type="evidence" value="ECO:0007669"/>
    <property type="project" value="UniProtKB-UniRule"/>
</dbReference>
<dbReference type="Proteomes" id="UP000019376">
    <property type="component" value="Unassembled WGS sequence"/>
</dbReference>
<keyword evidence="3 5" id="KW-0964">Secreted</keyword>
<evidence type="ECO:0000259" key="8">
    <source>
        <dbReference type="Pfam" id="PF03443"/>
    </source>
</evidence>
<keyword evidence="5" id="KW-0136">Cellulose degradation</keyword>
<evidence type="ECO:0000313" key="9">
    <source>
        <dbReference type="EMBL" id="EPS31810.1"/>
    </source>
</evidence>
<keyword evidence="9" id="KW-0503">Monooxygenase</keyword>